<dbReference type="GO" id="GO:0003677">
    <property type="term" value="F:DNA binding"/>
    <property type="evidence" value="ECO:0007669"/>
    <property type="project" value="UniProtKB-KW"/>
</dbReference>
<name>A0A1D1UKN5_RAMVA</name>
<dbReference type="SMART" id="SM00490">
    <property type="entry name" value="HELICc"/>
    <property type="match status" value="1"/>
</dbReference>
<evidence type="ECO:0000256" key="4">
    <source>
        <dbReference type="ARBA" id="ARBA00023125"/>
    </source>
</evidence>
<evidence type="ECO:0000256" key="3">
    <source>
        <dbReference type="ARBA" id="ARBA00022840"/>
    </source>
</evidence>
<dbReference type="EC" id="5.6.2.4" evidence="7"/>
<dbReference type="PANTHER" id="PTHR13710">
    <property type="entry name" value="DNA HELICASE RECQ FAMILY MEMBER"/>
    <property type="match status" value="1"/>
</dbReference>
<dbReference type="EMBL" id="BDGG01000001">
    <property type="protein sequence ID" value="GAU90011.1"/>
    <property type="molecule type" value="Genomic_DNA"/>
</dbReference>
<dbReference type="Gene3D" id="3.40.50.300">
    <property type="entry name" value="P-loop containing nucleotide triphosphate hydrolases"/>
    <property type="match status" value="2"/>
</dbReference>
<dbReference type="InterPro" id="IPR001650">
    <property type="entry name" value="Helicase_C-like"/>
</dbReference>
<evidence type="ECO:0000256" key="7">
    <source>
        <dbReference type="ARBA" id="ARBA00034808"/>
    </source>
</evidence>
<evidence type="ECO:0000256" key="8">
    <source>
        <dbReference type="ARBA" id="ARBA00044566"/>
    </source>
</evidence>
<dbReference type="STRING" id="947166.A0A1D1UKN5"/>
<dbReference type="InterPro" id="IPR032284">
    <property type="entry name" value="RecQ_Zn-bd"/>
</dbReference>
<dbReference type="GO" id="GO:0005524">
    <property type="term" value="F:ATP binding"/>
    <property type="evidence" value="ECO:0007669"/>
    <property type="project" value="UniProtKB-KW"/>
</dbReference>
<dbReference type="InterPro" id="IPR027417">
    <property type="entry name" value="P-loop_NTPase"/>
</dbReference>
<dbReference type="Pfam" id="PF00270">
    <property type="entry name" value="DEAD"/>
    <property type="match status" value="1"/>
</dbReference>
<dbReference type="Pfam" id="PF16124">
    <property type="entry name" value="RecQ_Zn_bind"/>
    <property type="match status" value="1"/>
</dbReference>
<dbReference type="InterPro" id="IPR014001">
    <property type="entry name" value="Helicase_ATP-bd"/>
</dbReference>
<dbReference type="PROSITE" id="PS51194">
    <property type="entry name" value="HELICASE_CTER"/>
    <property type="match status" value="1"/>
</dbReference>
<evidence type="ECO:0000313" key="12">
    <source>
        <dbReference type="Proteomes" id="UP000186922"/>
    </source>
</evidence>
<organism evidence="11 12">
    <name type="scientific">Ramazzottius varieornatus</name>
    <name type="common">Water bear</name>
    <name type="synonym">Tardigrade</name>
    <dbReference type="NCBI Taxonomy" id="947166"/>
    <lineage>
        <taxon>Eukaryota</taxon>
        <taxon>Metazoa</taxon>
        <taxon>Ecdysozoa</taxon>
        <taxon>Tardigrada</taxon>
        <taxon>Eutardigrada</taxon>
        <taxon>Parachela</taxon>
        <taxon>Hypsibioidea</taxon>
        <taxon>Ramazzottiidae</taxon>
        <taxon>Ramazzottius</taxon>
    </lineage>
</organism>
<dbReference type="Pfam" id="PF00271">
    <property type="entry name" value="Helicase_C"/>
    <property type="match status" value="1"/>
</dbReference>
<keyword evidence="5" id="KW-0413">Isomerase</keyword>
<feature type="domain" description="Helicase ATP-binding" evidence="9">
    <location>
        <begin position="1"/>
        <end position="158"/>
    </location>
</feature>
<dbReference type="GO" id="GO:0043138">
    <property type="term" value="F:3'-5' DNA helicase activity"/>
    <property type="evidence" value="ECO:0007669"/>
    <property type="project" value="UniProtKB-EC"/>
</dbReference>
<dbReference type="InterPro" id="IPR036388">
    <property type="entry name" value="WH-like_DNA-bd_sf"/>
</dbReference>
<dbReference type="OrthoDB" id="10261556at2759"/>
<dbReference type="GO" id="GO:0000724">
    <property type="term" value="P:double-strand break repair via homologous recombination"/>
    <property type="evidence" value="ECO:0007669"/>
    <property type="project" value="TreeGrafter"/>
</dbReference>
<dbReference type="GO" id="GO:0005737">
    <property type="term" value="C:cytoplasm"/>
    <property type="evidence" value="ECO:0007669"/>
    <property type="project" value="TreeGrafter"/>
</dbReference>
<feature type="domain" description="Helicase C-terminal" evidence="10">
    <location>
        <begin position="207"/>
        <end position="356"/>
    </location>
</feature>
<dbReference type="GO" id="GO:0009378">
    <property type="term" value="F:four-way junction helicase activity"/>
    <property type="evidence" value="ECO:0007669"/>
    <property type="project" value="TreeGrafter"/>
</dbReference>
<protein>
    <recommendedName>
        <fullName evidence="7">DNA 3'-5' helicase</fullName>
        <ecNumber evidence="7">5.6.2.4</ecNumber>
    </recommendedName>
    <alternativeName>
        <fullName evidence="8">DNA 3'-5' helicase Q1</fullName>
    </alternativeName>
</protein>
<dbReference type="AlphaFoldDB" id="A0A1D1UKN5"/>
<dbReference type="Proteomes" id="UP000186922">
    <property type="component" value="Unassembled WGS sequence"/>
</dbReference>
<evidence type="ECO:0000313" key="11">
    <source>
        <dbReference type="EMBL" id="GAU90011.1"/>
    </source>
</evidence>
<evidence type="ECO:0000256" key="6">
    <source>
        <dbReference type="ARBA" id="ARBA00034617"/>
    </source>
</evidence>
<dbReference type="GO" id="GO:0005694">
    <property type="term" value="C:chromosome"/>
    <property type="evidence" value="ECO:0007669"/>
    <property type="project" value="TreeGrafter"/>
</dbReference>
<comment type="similarity">
    <text evidence="1">Belongs to the helicase family. RecQ subfamily.</text>
</comment>
<evidence type="ECO:0000256" key="1">
    <source>
        <dbReference type="ARBA" id="ARBA00005446"/>
    </source>
</evidence>
<sequence>MGKSMCFVMPTLLTKMRTLVIEPIPPLLFDEKHGVEKKGLKVAVIDNTYTDPKGANRDVNVADMIKKADMIYVTPDACFDDNGKNSRVMDAVIALNQTEKLVLVALDEAHLAWHEAKPQFKALRNLKNLFPNVALMTATGTATKPTREKLLKELLRADRSKELWASVDAPNIRARCYHVEVKKGSAKKSKEGEEADAPHETKTTPGDWKKLVELIAKEVKNEPAVFFYDNQQAIDVIAEAFKKYASDIITLTYTGDYDAKTQAEILEKWKKNEATLVIATSAFGHGVSRVDVRHVYHLGVPQSLEEWVQEAGRAGRDGKPATATLLWHDQTPEEMAFEGLDEEDKKEAISRLKAMQLYCKSEECRRRVLFEYFGEEVAKKSCDNCDLCLKLPVLERIVIEPHTIDASLDL</sequence>
<keyword evidence="4" id="KW-0238">DNA-binding</keyword>
<dbReference type="SUPFAM" id="SSF52540">
    <property type="entry name" value="P-loop containing nucleoside triphosphate hydrolases"/>
    <property type="match status" value="1"/>
</dbReference>
<dbReference type="InterPro" id="IPR011545">
    <property type="entry name" value="DEAD/DEAH_box_helicase_dom"/>
</dbReference>
<accession>A0A1D1UKN5</accession>
<gene>
    <name evidence="11" type="primary">RvY_02493-1</name>
    <name evidence="11" type="synonym">RvY_02493.1</name>
    <name evidence="11" type="ORF">RvY_02493</name>
</gene>
<dbReference type="PANTHER" id="PTHR13710:SF105">
    <property type="entry name" value="ATP-DEPENDENT DNA HELICASE Q1"/>
    <property type="match status" value="1"/>
</dbReference>
<dbReference type="Gene3D" id="1.10.10.10">
    <property type="entry name" value="Winged helix-like DNA-binding domain superfamily/Winged helix DNA-binding domain"/>
    <property type="match status" value="1"/>
</dbReference>
<evidence type="ECO:0000256" key="5">
    <source>
        <dbReference type="ARBA" id="ARBA00023235"/>
    </source>
</evidence>
<proteinExistence type="inferred from homology"/>
<dbReference type="PROSITE" id="PS51192">
    <property type="entry name" value="HELICASE_ATP_BIND_1"/>
    <property type="match status" value="1"/>
</dbReference>
<keyword evidence="2" id="KW-0547">Nucleotide-binding</keyword>
<keyword evidence="3" id="KW-0067">ATP-binding</keyword>
<evidence type="ECO:0000259" key="9">
    <source>
        <dbReference type="PROSITE" id="PS51192"/>
    </source>
</evidence>
<reference evidence="11 12" key="1">
    <citation type="journal article" date="2016" name="Nat. Commun.">
        <title>Extremotolerant tardigrade genome and improved radiotolerance of human cultured cells by tardigrade-unique protein.</title>
        <authorList>
            <person name="Hashimoto T."/>
            <person name="Horikawa D.D."/>
            <person name="Saito Y."/>
            <person name="Kuwahara H."/>
            <person name="Kozuka-Hata H."/>
            <person name="Shin-I T."/>
            <person name="Minakuchi Y."/>
            <person name="Ohishi K."/>
            <person name="Motoyama A."/>
            <person name="Aizu T."/>
            <person name="Enomoto A."/>
            <person name="Kondo K."/>
            <person name="Tanaka S."/>
            <person name="Hara Y."/>
            <person name="Koshikawa S."/>
            <person name="Sagara H."/>
            <person name="Miura T."/>
            <person name="Yokobori S."/>
            <person name="Miyagawa K."/>
            <person name="Suzuki Y."/>
            <person name="Kubo T."/>
            <person name="Oyama M."/>
            <person name="Kohara Y."/>
            <person name="Fujiyama A."/>
            <person name="Arakawa K."/>
            <person name="Katayama T."/>
            <person name="Toyoda A."/>
            <person name="Kunieda T."/>
        </authorList>
    </citation>
    <scope>NUCLEOTIDE SEQUENCE [LARGE SCALE GENOMIC DNA]</scope>
    <source>
        <strain evidence="11 12">YOKOZUNA-1</strain>
    </source>
</reference>
<evidence type="ECO:0000259" key="10">
    <source>
        <dbReference type="PROSITE" id="PS51194"/>
    </source>
</evidence>
<evidence type="ECO:0000256" key="2">
    <source>
        <dbReference type="ARBA" id="ARBA00022741"/>
    </source>
</evidence>
<comment type="catalytic activity">
    <reaction evidence="6">
        <text>Couples ATP hydrolysis with the unwinding of duplex DNA by translocating in the 3'-5' direction.</text>
        <dbReference type="EC" id="5.6.2.4"/>
    </reaction>
</comment>
<keyword evidence="12" id="KW-1185">Reference proteome</keyword>
<comment type="caution">
    <text evidence="11">The sequence shown here is derived from an EMBL/GenBank/DDBJ whole genome shotgun (WGS) entry which is preliminary data.</text>
</comment>